<dbReference type="RefSeq" id="WP_135359663.1">
    <property type="nucleotide sequence ID" value="NZ_JBLVUM010000002.1"/>
</dbReference>
<sequence length="749" mass="78700">MPTTSATTGGARFIGRVGALAVALGIGVAVANGTAIASAETGGSDSSGTHSKATGSTKSDSSTPKKGPRKPSFSDPQKLAERVSDAAAKVESALGSSKIGERRSSAVSTDRKKDGKDGKTGKGTAKSTAADAVETAADNVRQSVSRAFTKAADTPRRFSTALDNRPQAAEAEAAAPLETLTVVTKTVAKDVVDKLIPVSARTQAPAAQSIPEIVAAATERLKPRLPETPVSPLQDLGLAALLGWSRRDGNQGLVPIGRVTTPETTSQVTPEVTSQVTTQATSILATEDQLAAEQQVGQIVNTPFVQLAKVVLMAAWYVEAAKNFATVGGPDFTNFSQLNEAATEFANQSATEFLLLNSNDPKLLLQVNPPHSWNGQNAGGTRIWYDNPDTVYRFTGINGASTYQIQGKVAGYDPADPSTHPTSANTNFSVLTGINGVTAANLNGEELSIRDDGTFTIVVSPDGAPANPEKGMNYIQAPANSTILATRNTLGDWNTETPMTLTIEKTAGPPSSLFSQIGGFAIPVIGETVVKNPLLMSLVSIVPAFDRAPLLLSSAETAILMLVTGINGENTYMSVATATGAPNVLSQPQHNAQFLSTQLQSAGYFQLKDDEAMVITVDPGDAEYFVVPVTNDWTITGDTRNQQTSLNNSQAIKNADGTYTIVVSKNDPGVANWVSTGGLNQGTISMRFQGVDPNATNMPKVTTQVVKTSEVAGIVNDPNNPNYNPEQLNYDRAQQIADRQAGYDRRYTV</sequence>
<accession>A0A4Z0HSR6</accession>
<comment type="caution">
    <text evidence="3">The sequence shown here is derived from an EMBL/GenBank/DDBJ whole genome shotgun (WGS) entry which is preliminary data.</text>
</comment>
<organism evidence="3 4">
    <name type="scientific">Mycolicibacterium peregrinum</name>
    <name type="common">Mycobacterium peregrinum</name>
    <dbReference type="NCBI Taxonomy" id="43304"/>
    <lineage>
        <taxon>Bacteria</taxon>
        <taxon>Bacillati</taxon>
        <taxon>Actinomycetota</taxon>
        <taxon>Actinomycetes</taxon>
        <taxon>Mycobacteriales</taxon>
        <taxon>Mycobacteriaceae</taxon>
        <taxon>Mycolicibacterium</taxon>
    </lineage>
</organism>
<evidence type="ECO:0000313" key="4">
    <source>
        <dbReference type="Proteomes" id="UP000297792"/>
    </source>
</evidence>
<feature type="domain" description="DUF1214" evidence="2">
    <location>
        <begin position="640"/>
        <end position="688"/>
    </location>
</feature>
<protein>
    <submittedName>
        <fullName evidence="3">DUF1214 domain-containing protein</fullName>
    </submittedName>
</protein>
<evidence type="ECO:0000256" key="1">
    <source>
        <dbReference type="SAM" id="MobiDB-lite"/>
    </source>
</evidence>
<dbReference type="Pfam" id="PF06742">
    <property type="entry name" value="DUF1214"/>
    <property type="match status" value="1"/>
</dbReference>
<feature type="compositionally biased region" description="Polar residues" evidence="1">
    <location>
        <begin position="41"/>
        <end position="64"/>
    </location>
</feature>
<dbReference type="AlphaFoldDB" id="A0A4Z0HSR6"/>
<dbReference type="InterPro" id="IPR010621">
    <property type="entry name" value="DUF1214"/>
</dbReference>
<proteinExistence type="predicted"/>
<keyword evidence="4" id="KW-1185">Reference proteome</keyword>
<evidence type="ECO:0000259" key="2">
    <source>
        <dbReference type="Pfam" id="PF06742"/>
    </source>
</evidence>
<feature type="compositionally biased region" description="Basic and acidic residues" evidence="1">
    <location>
        <begin position="99"/>
        <end position="120"/>
    </location>
</feature>
<dbReference type="EMBL" id="RWKA01000021">
    <property type="protein sequence ID" value="TGB37266.1"/>
    <property type="molecule type" value="Genomic_DNA"/>
</dbReference>
<dbReference type="Gene3D" id="2.60.120.600">
    <property type="entry name" value="Domain of unknown function DUF1214, C-terminal domain"/>
    <property type="match status" value="1"/>
</dbReference>
<dbReference type="SUPFAM" id="SSF160935">
    <property type="entry name" value="VPA0735-like"/>
    <property type="match status" value="1"/>
</dbReference>
<feature type="region of interest" description="Disordered" evidence="1">
    <location>
        <begin position="38"/>
        <end position="130"/>
    </location>
</feature>
<dbReference type="InterPro" id="IPR037049">
    <property type="entry name" value="DUF1214_C_sf"/>
</dbReference>
<gene>
    <name evidence="3" type="ORF">EJD98_27670</name>
</gene>
<reference evidence="3 4" key="1">
    <citation type="submission" date="2018-12" db="EMBL/GenBank/DDBJ databases">
        <title>Draft genome sequences of Mycolicibacterium peregrinum isolated from a pig with lymphadenitis and from soil on the same Japanese pig farm.</title>
        <authorList>
            <person name="Komatsu T."/>
            <person name="Ohya K."/>
            <person name="Sawai K."/>
            <person name="Odoi J.O."/>
            <person name="Otsu K."/>
            <person name="Ota A."/>
            <person name="Ito T."/>
            <person name="Kawai M."/>
            <person name="Maruyama F."/>
        </authorList>
    </citation>
    <scope>NUCLEOTIDE SEQUENCE [LARGE SCALE GENOMIC DNA]</scope>
    <source>
        <strain evidence="3 4">138</strain>
    </source>
</reference>
<dbReference type="Proteomes" id="UP000297792">
    <property type="component" value="Unassembled WGS sequence"/>
</dbReference>
<evidence type="ECO:0000313" key="3">
    <source>
        <dbReference type="EMBL" id="TGB37266.1"/>
    </source>
</evidence>
<name>A0A4Z0HSR6_MYCPR</name>